<reference evidence="1 2" key="2">
    <citation type="submission" date="2020-05" db="EMBL/GenBank/DDBJ databases">
        <title>Draft genome sequence of Desulfovibrio sp. strainFSS-1.</title>
        <authorList>
            <person name="Shimoshige H."/>
            <person name="Kobayashi H."/>
            <person name="Maekawa T."/>
        </authorList>
    </citation>
    <scope>NUCLEOTIDE SEQUENCE [LARGE SCALE GENOMIC DNA]</scope>
    <source>
        <strain evidence="1 2">SIID29052-01</strain>
    </source>
</reference>
<evidence type="ECO:0000313" key="1">
    <source>
        <dbReference type="EMBL" id="GFK96007.1"/>
    </source>
</evidence>
<keyword evidence="2" id="KW-1185">Reference proteome</keyword>
<accession>A0A6V8M2G4</accession>
<proteinExistence type="predicted"/>
<dbReference type="EMBL" id="BLTE01000029">
    <property type="protein sequence ID" value="GFK96007.1"/>
    <property type="molecule type" value="Genomic_DNA"/>
</dbReference>
<evidence type="ECO:0008006" key="3">
    <source>
        <dbReference type="Google" id="ProtNLM"/>
    </source>
</evidence>
<dbReference type="Proteomes" id="UP000494245">
    <property type="component" value="Unassembled WGS sequence"/>
</dbReference>
<reference evidence="1 2" key="1">
    <citation type="submission" date="2020-04" db="EMBL/GenBank/DDBJ databases">
        <authorList>
            <consortium name="Desulfovibrio sp. FSS-1 genome sequencing consortium"/>
            <person name="Shimoshige H."/>
            <person name="Kobayashi H."/>
            <person name="Maekawa T."/>
        </authorList>
    </citation>
    <scope>NUCLEOTIDE SEQUENCE [LARGE SCALE GENOMIC DNA]</scope>
    <source>
        <strain evidence="1 2">SIID29052-01</strain>
    </source>
</reference>
<dbReference type="RefSeq" id="WP_173087144.1">
    <property type="nucleotide sequence ID" value="NZ_BLTE01000029.1"/>
</dbReference>
<sequence>MAYRYDLKIDQGATLALDIECQDDAGKPMDLTGYTVQAQIRRRHDDPEPAAVFAAALDDPSTGVVGLILDAHQSGGLTKSYGVWDCEVTAPDGSVQRLVEGKVNVSPQVTR</sequence>
<dbReference type="AlphaFoldDB" id="A0A6V8M2G4"/>
<organism evidence="1 2">
    <name type="scientific">Fundidesulfovibrio magnetotacticus</name>
    <dbReference type="NCBI Taxonomy" id="2730080"/>
    <lineage>
        <taxon>Bacteria</taxon>
        <taxon>Pseudomonadati</taxon>
        <taxon>Thermodesulfobacteriota</taxon>
        <taxon>Desulfovibrionia</taxon>
        <taxon>Desulfovibrionales</taxon>
        <taxon>Desulfovibrionaceae</taxon>
        <taxon>Fundidesulfovibrio</taxon>
    </lineage>
</organism>
<gene>
    <name evidence="1" type="ORF">NNJEOMEG_03881</name>
</gene>
<protein>
    <recommendedName>
        <fullName evidence="3">BppU N-terminal domain-containing protein</fullName>
    </recommendedName>
</protein>
<comment type="caution">
    <text evidence="1">The sequence shown here is derived from an EMBL/GenBank/DDBJ whole genome shotgun (WGS) entry which is preliminary data.</text>
</comment>
<evidence type="ECO:0000313" key="2">
    <source>
        <dbReference type="Proteomes" id="UP000494245"/>
    </source>
</evidence>
<name>A0A6V8M2G4_9BACT</name>